<evidence type="ECO:0000313" key="1">
    <source>
        <dbReference type="EMBL" id="PWE26824.1"/>
    </source>
</evidence>
<dbReference type="Proteomes" id="UP000244940">
    <property type="component" value="Unassembled WGS sequence"/>
</dbReference>
<keyword evidence="2" id="KW-1185">Reference proteome</keyword>
<dbReference type="AlphaFoldDB" id="A0A2U2C4T9"/>
<protein>
    <submittedName>
        <fullName evidence="1">Uncharacterized protein</fullName>
    </submittedName>
</protein>
<accession>A0A2U2C4T9</accession>
<reference evidence="1 2" key="1">
    <citation type="submission" date="2018-05" db="EMBL/GenBank/DDBJ databases">
        <title>Pararhodobacter marina sp. nov., isolated from deep-sea water of the Indian Ocean.</title>
        <authorList>
            <person name="Lai Q.Sr."/>
            <person name="Liu X."/>
            <person name="Shao Z."/>
        </authorList>
    </citation>
    <scope>NUCLEOTIDE SEQUENCE [LARGE SCALE GENOMIC DNA]</scope>
    <source>
        <strain evidence="1 2">CIC4N-9</strain>
    </source>
</reference>
<dbReference type="GeneID" id="94367126"/>
<dbReference type="RefSeq" id="WP_109535060.1">
    <property type="nucleotide sequence ID" value="NZ_QEYD01000015.1"/>
</dbReference>
<evidence type="ECO:0000313" key="2">
    <source>
        <dbReference type="Proteomes" id="UP000244940"/>
    </source>
</evidence>
<comment type="caution">
    <text evidence="1">The sequence shown here is derived from an EMBL/GenBank/DDBJ whole genome shotgun (WGS) entry which is preliminary data.</text>
</comment>
<proteinExistence type="predicted"/>
<gene>
    <name evidence="1" type="ORF">C4N9_19730</name>
</gene>
<name>A0A2U2C4T9_9RHOB</name>
<organism evidence="1 2">
    <name type="scientific">Pararhodobacter marinus</name>
    <dbReference type="NCBI Taxonomy" id="2184063"/>
    <lineage>
        <taxon>Bacteria</taxon>
        <taxon>Pseudomonadati</taxon>
        <taxon>Pseudomonadota</taxon>
        <taxon>Alphaproteobacteria</taxon>
        <taxon>Rhodobacterales</taxon>
        <taxon>Paracoccaceae</taxon>
        <taxon>Pararhodobacter</taxon>
    </lineage>
</organism>
<sequence>MDPRPPKAEVTPLAPRHLPGPVSGHVLGIATLAVALSVAAWAQAQTAAPGQAQGQAQDLAQAQAGAAAPLNPLSAIDWLRDDLRRLPGAYPVTPPSGGSAGSISVRALDALRPEAVGLFPAARVGLPETIWGPTPASQLADLIAALPADMLPALRDMSYRLLLAEFAAPLPDAQTTRAPHPGNARTAPVRLNASQPAEAAPSDAEPAVETVAETPDGTARNAAPDFLLARIDKLVEFGALDQAAALLDPLGSDAPVLRLRRLDIGLLLGDEDRVCRTILAPPPVGDAAAEIFCRARAGDWQAAAELHEAARADGRLTPYMADLLDKFLHDDPTLPGAATILPPPPGTPDPLTWRVLEAVGDAQPSLGMPVAYAHADLRGTQGWRAQIEAAERLTRAGAMAPNRLLGLYTERSAAASGGIWERVREVQRLDAALRDGDGAAASEALLAAWPLVQAGELEVAMATLFAQPLQQLDLTPQAARLAFRAGLLSENYETVALGLDPERATAEERFLAAIARGMDPAESGRMPGQLAAAVALAFGPEPPVSEDMADRLAEGRLGEVILRILADLGGPGDPRVLANGLAALRALGLEDIARRTALESLLLERNG</sequence>
<dbReference type="OrthoDB" id="7929427at2"/>
<dbReference type="EMBL" id="QEYD01000015">
    <property type="protein sequence ID" value="PWE26824.1"/>
    <property type="molecule type" value="Genomic_DNA"/>
</dbReference>